<dbReference type="Gene3D" id="1.10.8.430">
    <property type="entry name" value="Helical domain of apoptotic protease-activating factors"/>
    <property type="match status" value="1"/>
</dbReference>
<protein>
    <submittedName>
        <fullName evidence="1">Disease resistance protein RGA4</fullName>
    </submittedName>
</protein>
<dbReference type="InterPro" id="IPR027417">
    <property type="entry name" value="P-loop_NTPase"/>
</dbReference>
<dbReference type="GO" id="GO:0098542">
    <property type="term" value="P:defense response to other organism"/>
    <property type="evidence" value="ECO:0007669"/>
    <property type="project" value="TreeGrafter"/>
</dbReference>
<dbReference type="PANTHER" id="PTHR23155:SF872">
    <property type="entry name" value="OS02G0456800 PROTEIN"/>
    <property type="match status" value="1"/>
</dbReference>
<evidence type="ECO:0000313" key="1">
    <source>
        <dbReference type="EMBL" id="PKU61648.1"/>
    </source>
</evidence>
<dbReference type="Gene3D" id="3.80.10.10">
    <property type="entry name" value="Ribonuclease Inhibitor"/>
    <property type="match status" value="1"/>
</dbReference>
<keyword evidence="2" id="KW-1185">Reference proteome</keyword>
<dbReference type="PANTHER" id="PTHR23155">
    <property type="entry name" value="DISEASE RESISTANCE PROTEIN RP"/>
    <property type="match status" value="1"/>
</dbReference>
<accession>A0A2I0VE08</accession>
<dbReference type="InterPro" id="IPR042197">
    <property type="entry name" value="Apaf_helical"/>
</dbReference>
<dbReference type="GO" id="GO:0043531">
    <property type="term" value="F:ADP binding"/>
    <property type="evidence" value="ECO:0007669"/>
    <property type="project" value="InterPro"/>
</dbReference>
<evidence type="ECO:0000313" key="2">
    <source>
        <dbReference type="Proteomes" id="UP000233837"/>
    </source>
</evidence>
<proteinExistence type="predicted"/>
<dbReference type="AlphaFoldDB" id="A0A2I0VE08"/>
<dbReference type="Proteomes" id="UP000233837">
    <property type="component" value="Unassembled WGS sequence"/>
</dbReference>
<dbReference type="SUPFAM" id="SSF52058">
    <property type="entry name" value="L domain-like"/>
    <property type="match status" value="1"/>
</dbReference>
<sequence>MKASGIHHVNPLSEEGSWDMLRRQLFSKQEEELANDLKELGLKIVNKCEGLPIAIKVIAGVLVTKERTRKEWQIFLKNYAWSSSELFDEQIRRALRLSFEDLPSHLKQCFLYFSLYPEDAELDLEEFAPLWVAEGFILRRLSVANHEAANEIFDSVADQGALRTLLASYSDILLNDERLTRLSHLRVLDISKTGIQLLPDSIGNLMHLRYLNLNFTNIAKIP</sequence>
<dbReference type="SUPFAM" id="SSF52540">
    <property type="entry name" value="P-loop containing nucleoside triphosphate hydrolases"/>
    <property type="match status" value="1"/>
</dbReference>
<dbReference type="InterPro" id="IPR032675">
    <property type="entry name" value="LRR_dom_sf"/>
</dbReference>
<name>A0A2I0VE08_9ASPA</name>
<dbReference type="EMBL" id="KZ504630">
    <property type="protein sequence ID" value="PKU61648.1"/>
    <property type="molecule type" value="Genomic_DNA"/>
</dbReference>
<organism evidence="1 2">
    <name type="scientific">Dendrobium catenatum</name>
    <dbReference type="NCBI Taxonomy" id="906689"/>
    <lineage>
        <taxon>Eukaryota</taxon>
        <taxon>Viridiplantae</taxon>
        <taxon>Streptophyta</taxon>
        <taxon>Embryophyta</taxon>
        <taxon>Tracheophyta</taxon>
        <taxon>Spermatophyta</taxon>
        <taxon>Magnoliopsida</taxon>
        <taxon>Liliopsida</taxon>
        <taxon>Asparagales</taxon>
        <taxon>Orchidaceae</taxon>
        <taxon>Epidendroideae</taxon>
        <taxon>Malaxideae</taxon>
        <taxon>Dendrobiinae</taxon>
        <taxon>Dendrobium</taxon>
    </lineage>
</organism>
<dbReference type="InterPro" id="IPR044974">
    <property type="entry name" value="Disease_R_plants"/>
</dbReference>
<reference evidence="1 2" key="1">
    <citation type="journal article" date="2016" name="Sci. Rep.">
        <title>The Dendrobium catenatum Lindl. genome sequence provides insights into polysaccharide synthase, floral development and adaptive evolution.</title>
        <authorList>
            <person name="Zhang G.Q."/>
            <person name="Xu Q."/>
            <person name="Bian C."/>
            <person name="Tsai W.C."/>
            <person name="Yeh C.M."/>
            <person name="Liu K.W."/>
            <person name="Yoshida K."/>
            <person name="Zhang L.S."/>
            <person name="Chang S.B."/>
            <person name="Chen F."/>
            <person name="Shi Y."/>
            <person name="Su Y.Y."/>
            <person name="Zhang Y.Q."/>
            <person name="Chen L.J."/>
            <person name="Yin Y."/>
            <person name="Lin M."/>
            <person name="Huang H."/>
            <person name="Deng H."/>
            <person name="Wang Z.W."/>
            <person name="Zhu S.L."/>
            <person name="Zhao X."/>
            <person name="Deng C."/>
            <person name="Niu S.C."/>
            <person name="Huang J."/>
            <person name="Wang M."/>
            <person name="Liu G.H."/>
            <person name="Yang H.J."/>
            <person name="Xiao X.J."/>
            <person name="Hsiao Y.Y."/>
            <person name="Wu W.L."/>
            <person name="Chen Y.Y."/>
            <person name="Mitsuda N."/>
            <person name="Ohme-Takagi M."/>
            <person name="Luo Y.B."/>
            <person name="Van de Peer Y."/>
            <person name="Liu Z.J."/>
        </authorList>
    </citation>
    <scope>NUCLEOTIDE SEQUENCE [LARGE SCALE GENOMIC DNA]</scope>
    <source>
        <tissue evidence="1">The whole plant</tissue>
    </source>
</reference>
<gene>
    <name evidence="1" type="primary">RGA4</name>
    <name evidence="1" type="ORF">MA16_Dca028023</name>
</gene>
<reference evidence="1 2" key="2">
    <citation type="journal article" date="2017" name="Nature">
        <title>The Apostasia genome and the evolution of orchids.</title>
        <authorList>
            <person name="Zhang G.Q."/>
            <person name="Liu K.W."/>
            <person name="Li Z."/>
            <person name="Lohaus R."/>
            <person name="Hsiao Y.Y."/>
            <person name="Niu S.C."/>
            <person name="Wang J.Y."/>
            <person name="Lin Y.C."/>
            <person name="Xu Q."/>
            <person name="Chen L.J."/>
            <person name="Yoshida K."/>
            <person name="Fujiwara S."/>
            <person name="Wang Z.W."/>
            <person name="Zhang Y.Q."/>
            <person name="Mitsuda N."/>
            <person name="Wang M."/>
            <person name="Liu G.H."/>
            <person name="Pecoraro L."/>
            <person name="Huang H.X."/>
            <person name="Xiao X.J."/>
            <person name="Lin M."/>
            <person name="Wu X.Y."/>
            <person name="Wu W.L."/>
            <person name="Chen Y.Y."/>
            <person name="Chang S.B."/>
            <person name="Sakamoto S."/>
            <person name="Ohme-Takagi M."/>
            <person name="Yagi M."/>
            <person name="Zeng S.J."/>
            <person name="Shen C.Y."/>
            <person name="Yeh C.M."/>
            <person name="Luo Y.B."/>
            <person name="Tsai W.C."/>
            <person name="Van de Peer Y."/>
            <person name="Liu Z.J."/>
        </authorList>
    </citation>
    <scope>NUCLEOTIDE SEQUENCE [LARGE SCALE GENOMIC DNA]</scope>
    <source>
        <tissue evidence="1">The whole plant</tissue>
    </source>
</reference>